<dbReference type="AlphaFoldDB" id="A0A1Y6CRS6"/>
<gene>
    <name evidence="3" type="ORF">SAMN05428998_1517</name>
</gene>
<proteinExistence type="inferred from homology"/>
<name>A0A1Y6CRS6_9PROT</name>
<sequence length="95" mass="10377">MLFALICTDKPGSLSIRLENRPAHLAYLESFADQIAFAGPLVDAEDKPNGSLIVIEVPDRNAAENFAAGDPYARAGLFSKVEIRHTKQVFPKIHA</sequence>
<reference evidence="3 4" key="1">
    <citation type="submission" date="2017-04" db="EMBL/GenBank/DDBJ databases">
        <authorList>
            <person name="Afonso C.L."/>
            <person name="Miller P.J."/>
            <person name="Scott M.A."/>
            <person name="Spackman E."/>
            <person name="Goraichik I."/>
            <person name="Dimitrov K.M."/>
            <person name="Suarez D.L."/>
            <person name="Swayne D.E."/>
        </authorList>
    </citation>
    <scope>NUCLEOTIDE SEQUENCE [LARGE SCALE GENOMIC DNA]</scope>
    <source>
        <strain evidence="3 4">USBA 355</strain>
    </source>
</reference>
<comment type="similarity">
    <text evidence="1">Belongs to the YciI family.</text>
</comment>
<feature type="domain" description="YCII-related" evidence="2">
    <location>
        <begin position="1"/>
        <end position="85"/>
    </location>
</feature>
<dbReference type="InterPro" id="IPR051807">
    <property type="entry name" value="Sec-metab_biosynth-assoc"/>
</dbReference>
<accession>A0A1Y6CRS6</accession>
<dbReference type="EMBL" id="FWZX01000051">
    <property type="protein sequence ID" value="SMF83752.1"/>
    <property type="molecule type" value="Genomic_DNA"/>
</dbReference>
<protein>
    <recommendedName>
        <fullName evidence="2">YCII-related domain-containing protein</fullName>
    </recommendedName>
</protein>
<evidence type="ECO:0000259" key="2">
    <source>
        <dbReference type="Pfam" id="PF03795"/>
    </source>
</evidence>
<dbReference type="RefSeq" id="WP_085127203.1">
    <property type="nucleotide sequence ID" value="NZ_FWZX01000051.1"/>
</dbReference>
<dbReference type="PANTHER" id="PTHR33606">
    <property type="entry name" value="PROTEIN YCII"/>
    <property type="match status" value="1"/>
</dbReference>
<evidence type="ECO:0000256" key="1">
    <source>
        <dbReference type="ARBA" id="ARBA00007689"/>
    </source>
</evidence>
<organism evidence="3 4">
    <name type="scientific">Tistlia consotensis USBA 355</name>
    <dbReference type="NCBI Taxonomy" id="560819"/>
    <lineage>
        <taxon>Bacteria</taxon>
        <taxon>Pseudomonadati</taxon>
        <taxon>Pseudomonadota</taxon>
        <taxon>Alphaproteobacteria</taxon>
        <taxon>Rhodospirillales</taxon>
        <taxon>Rhodovibrionaceae</taxon>
        <taxon>Tistlia</taxon>
    </lineage>
</organism>
<dbReference type="PANTHER" id="PTHR33606:SF3">
    <property type="entry name" value="PROTEIN YCII"/>
    <property type="match status" value="1"/>
</dbReference>
<evidence type="ECO:0000313" key="4">
    <source>
        <dbReference type="Proteomes" id="UP000192917"/>
    </source>
</evidence>
<dbReference type="InterPro" id="IPR005545">
    <property type="entry name" value="YCII"/>
</dbReference>
<evidence type="ECO:0000313" key="3">
    <source>
        <dbReference type="EMBL" id="SMF83752.1"/>
    </source>
</evidence>
<dbReference type="Proteomes" id="UP000192917">
    <property type="component" value="Unassembled WGS sequence"/>
</dbReference>
<dbReference type="STRING" id="560819.SAMN05428998_1517"/>
<keyword evidence="4" id="KW-1185">Reference proteome</keyword>
<dbReference type="InterPro" id="IPR011008">
    <property type="entry name" value="Dimeric_a/b-barrel"/>
</dbReference>
<dbReference type="Gene3D" id="3.30.70.1060">
    <property type="entry name" value="Dimeric alpha+beta barrel"/>
    <property type="match status" value="1"/>
</dbReference>
<dbReference type="Pfam" id="PF03795">
    <property type="entry name" value="YCII"/>
    <property type="match status" value="1"/>
</dbReference>
<dbReference type="SUPFAM" id="SSF54909">
    <property type="entry name" value="Dimeric alpha+beta barrel"/>
    <property type="match status" value="1"/>
</dbReference>